<dbReference type="EMBL" id="DRUZ01000092">
    <property type="protein sequence ID" value="HHS02317.1"/>
    <property type="molecule type" value="Genomic_DNA"/>
</dbReference>
<organism evidence="2">
    <name type="scientific">Caldicellulosiruptor owensensis</name>
    <dbReference type="NCBI Taxonomy" id="55205"/>
    <lineage>
        <taxon>Bacteria</taxon>
        <taxon>Bacillati</taxon>
        <taxon>Bacillota</taxon>
        <taxon>Bacillota incertae sedis</taxon>
        <taxon>Caldicellulosiruptorales</taxon>
        <taxon>Caldicellulosiruptoraceae</taxon>
        <taxon>Caldicellulosiruptor</taxon>
    </lineage>
</organism>
<sequence>MRFKRYVLVIIEKTKLSKFFIPFLALLCCVTLLLVYFFYNPKPKIKEATSQASSYVAIIFEDAGMDEEEVQKLLSINVPFDVAIIPFLPFSNKISLMCQEKRKEALLHLSMEPEEGSTIWLCPRSIMNATSDYEIEKIFKDALVNVTNSKGVSIHLGTLVCKNERIVKKLCTLAKEKDMVLIDSTFSAESLFSKMGKQIGLQVIIPDIILDSKNELKPIQDKFNILFNLAKKKGFAVAIGHLGVDGGITTIEAFKQAVEKAKKENIKFVFVSEISKLEKNSTK</sequence>
<accession>A0A7C5ZDB3</accession>
<proteinExistence type="predicted"/>
<protein>
    <submittedName>
        <fullName evidence="2">Divergent polysaccharide deacetylase family protein</fullName>
    </submittedName>
</protein>
<gene>
    <name evidence="2" type="ORF">ENL71_07470</name>
</gene>
<dbReference type="PANTHER" id="PTHR30105">
    <property type="entry name" value="UNCHARACTERIZED YIBQ-RELATED"/>
    <property type="match status" value="1"/>
</dbReference>
<dbReference type="Pfam" id="PF04748">
    <property type="entry name" value="Polysacc_deac_2"/>
    <property type="match status" value="1"/>
</dbReference>
<dbReference type="GO" id="GO:0005975">
    <property type="term" value="P:carbohydrate metabolic process"/>
    <property type="evidence" value="ECO:0007669"/>
    <property type="project" value="InterPro"/>
</dbReference>
<dbReference type="SUPFAM" id="SSF88713">
    <property type="entry name" value="Glycoside hydrolase/deacetylase"/>
    <property type="match status" value="1"/>
</dbReference>
<dbReference type="PANTHER" id="PTHR30105:SF2">
    <property type="entry name" value="DIVERGENT POLYSACCHARIDE DEACETYLASE SUPERFAMILY"/>
    <property type="match status" value="1"/>
</dbReference>
<dbReference type="CDD" id="cd10936">
    <property type="entry name" value="CE4_DAC2"/>
    <property type="match status" value="1"/>
</dbReference>
<dbReference type="InterPro" id="IPR006837">
    <property type="entry name" value="Divergent_DAC"/>
</dbReference>
<keyword evidence="1" id="KW-0812">Transmembrane</keyword>
<keyword evidence="1" id="KW-1133">Transmembrane helix</keyword>
<reference evidence="2" key="1">
    <citation type="journal article" date="2020" name="mSystems">
        <title>Genome- and Community-Level Interaction Insights into Carbon Utilization and Element Cycling Functions of Hydrothermarchaeota in Hydrothermal Sediment.</title>
        <authorList>
            <person name="Zhou Z."/>
            <person name="Liu Y."/>
            <person name="Xu W."/>
            <person name="Pan J."/>
            <person name="Luo Z.H."/>
            <person name="Li M."/>
        </authorList>
    </citation>
    <scope>NUCLEOTIDE SEQUENCE [LARGE SCALE GENOMIC DNA]</scope>
    <source>
        <strain evidence="2">SpSt-102</strain>
    </source>
</reference>
<evidence type="ECO:0000256" key="1">
    <source>
        <dbReference type="SAM" id="Phobius"/>
    </source>
</evidence>
<dbReference type="Gene3D" id="3.20.20.370">
    <property type="entry name" value="Glycoside hydrolase/deacetylase"/>
    <property type="match status" value="1"/>
</dbReference>
<feature type="transmembrane region" description="Helical" evidence="1">
    <location>
        <begin position="20"/>
        <end position="39"/>
    </location>
</feature>
<keyword evidence="1" id="KW-0472">Membrane</keyword>
<dbReference type="InterPro" id="IPR011330">
    <property type="entry name" value="Glyco_hydro/deAcase_b/a-brl"/>
</dbReference>
<name>A0A7C5ZDB3_9FIRM</name>
<dbReference type="AlphaFoldDB" id="A0A7C5ZDB3"/>
<comment type="caution">
    <text evidence="2">The sequence shown here is derived from an EMBL/GenBank/DDBJ whole genome shotgun (WGS) entry which is preliminary data.</text>
</comment>
<evidence type="ECO:0000313" key="2">
    <source>
        <dbReference type="EMBL" id="HHS02317.1"/>
    </source>
</evidence>